<comment type="caution">
    <text evidence="1">The sequence shown here is derived from an EMBL/GenBank/DDBJ whole genome shotgun (WGS) entry which is preliminary data.</text>
</comment>
<gene>
    <name evidence="1" type="ORF">LCGC14_0529220</name>
</gene>
<name>A0A0F9V493_9ZZZZ</name>
<accession>A0A0F9V493</accession>
<evidence type="ECO:0000313" key="1">
    <source>
        <dbReference type="EMBL" id="KKN60723.1"/>
    </source>
</evidence>
<dbReference type="EMBL" id="LAZR01000685">
    <property type="protein sequence ID" value="KKN60723.1"/>
    <property type="molecule type" value="Genomic_DNA"/>
</dbReference>
<reference evidence="1" key="1">
    <citation type="journal article" date="2015" name="Nature">
        <title>Complex archaea that bridge the gap between prokaryotes and eukaryotes.</title>
        <authorList>
            <person name="Spang A."/>
            <person name="Saw J.H."/>
            <person name="Jorgensen S.L."/>
            <person name="Zaremba-Niedzwiedzka K."/>
            <person name="Martijn J."/>
            <person name="Lind A.E."/>
            <person name="van Eijk R."/>
            <person name="Schleper C."/>
            <person name="Guy L."/>
            <person name="Ettema T.J."/>
        </authorList>
    </citation>
    <scope>NUCLEOTIDE SEQUENCE</scope>
</reference>
<protein>
    <submittedName>
        <fullName evidence="1">Uncharacterized protein</fullName>
    </submittedName>
</protein>
<dbReference type="AlphaFoldDB" id="A0A0F9V493"/>
<sequence length="83" mass="9469">MTSTGDTFAGIKRAASRYPNCRIANCDCDDFGGVWEAGCNCLGHFKDMDDIFGKDNWSYKDFTREVRQGYFSKLDRKEAQHEA</sequence>
<organism evidence="1">
    <name type="scientific">marine sediment metagenome</name>
    <dbReference type="NCBI Taxonomy" id="412755"/>
    <lineage>
        <taxon>unclassified sequences</taxon>
        <taxon>metagenomes</taxon>
        <taxon>ecological metagenomes</taxon>
    </lineage>
</organism>
<proteinExistence type="predicted"/>